<organism evidence="1 2">
    <name type="scientific">Hibiscus sabdariffa</name>
    <name type="common">roselle</name>
    <dbReference type="NCBI Taxonomy" id="183260"/>
    <lineage>
        <taxon>Eukaryota</taxon>
        <taxon>Viridiplantae</taxon>
        <taxon>Streptophyta</taxon>
        <taxon>Embryophyta</taxon>
        <taxon>Tracheophyta</taxon>
        <taxon>Spermatophyta</taxon>
        <taxon>Magnoliopsida</taxon>
        <taxon>eudicotyledons</taxon>
        <taxon>Gunneridae</taxon>
        <taxon>Pentapetalae</taxon>
        <taxon>rosids</taxon>
        <taxon>malvids</taxon>
        <taxon>Malvales</taxon>
        <taxon>Malvaceae</taxon>
        <taxon>Malvoideae</taxon>
        <taxon>Hibiscus</taxon>
    </lineage>
</organism>
<evidence type="ECO:0008006" key="3">
    <source>
        <dbReference type="Google" id="ProtNLM"/>
    </source>
</evidence>
<reference evidence="1 2" key="1">
    <citation type="journal article" date="2024" name="G3 (Bethesda)">
        <title>Genome assembly of Hibiscus sabdariffa L. provides insights into metabolisms of medicinal natural products.</title>
        <authorList>
            <person name="Kim T."/>
        </authorList>
    </citation>
    <scope>NUCLEOTIDE SEQUENCE [LARGE SCALE GENOMIC DNA]</scope>
    <source>
        <strain evidence="1">TK-2024</strain>
        <tissue evidence="1">Old leaves</tissue>
    </source>
</reference>
<keyword evidence="2" id="KW-1185">Reference proteome</keyword>
<proteinExistence type="predicted"/>
<accession>A0ABR2SRL9</accession>
<gene>
    <name evidence="1" type="ORF">V6N11_067688</name>
</gene>
<dbReference type="EMBL" id="JBBPBN010000012">
    <property type="protein sequence ID" value="KAK9027866.1"/>
    <property type="molecule type" value="Genomic_DNA"/>
</dbReference>
<sequence length="339" mass="38043">MQVIHVATKDGGIANQDGGIVLPSMADEPKDLELYGPWMVAETRLRRSPLQSLTIVRLEIRNVPQAVATGNVVTRNTSYMASNPNKRSKGAGKLSKTVEVVSMTARQSAITVNHPSNIRTGQHSAVKIVESGMRDRWEMPGDLRILSRPILSELDQNISRHANDAQSVELLGPGDPRLVGAMDHLSDEEDMVTIFDEDELTEAIGVERDDTPWIMGGDFNSILSADERSGGALNRRVPSTDSIRDPSRPFWFIMAWQEHPSFHDFLDSWKDDVDVVTNVERFCVDVEKWNNEIFCHIGRKKRRFLARLRGIDNVLASRHSSSLIRLTSQLRKALDLILE</sequence>
<dbReference type="Proteomes" id="UP001396334">
    <property type="component" value="Unassembled WGS sequence"/>
</dbReference>
<comment type="caution">
    <text evidence="1">The sequence shown here is derived from an EMBL/GenBank/DDBJ whole genome shotgun (WGS) entry which is preliminary data.</text>
</comment>
<name>A0ABR2SRL9_9ROSI</name>
<protein>
    <recommendedName>
        <fullName evidence="3">Endonuclease/exonuclease/phosphatase domain-containing protein</fullName>
    </recommendedName>
</protein>
<evidence type="ECO:0000313" key="2">
    <source>
        <dbReference type="Proteomes" id="UP001396334"/>
    </source>
</evidence>
<evidence type="ECO:0000313" key="1">
    <source>
        <dbReference type="EMBL" id="KAK9027866.1"/>
    </source>
</evidence>